<comment type="caution">
    <text evidence="1">The sequence shown here is derived from an EMBL/GenBank/DDBJ whole genome shotgun (WGS) entry which is preliminary data.</text>
</comment>
<dbReference type="RefSeq" id="WP_379891238.1">
    <property type="nucleotide sequence ID" value="NZ_CBCSCT010000037.1"/>
</dbReference>
<keyword evidence="2" id="KW-1185">Reference proteome</keyword>
<organism evidence="1 2">
    <name type="scientific">Marinicrinis lubricantis</name>
    <dbReference type="NCBI Taxonomy" id="2086470"/>
    <lineage>
        <taxon>Bacteria</taxon>
        <taxon>Bacillati</taxon>
        <taxon>Bacillota</taxon>
        <taxon>Bacilli</taxon>
        <taxon>Bacillales</taxon>
        <taxon>Paenibacillaceae</taxon>
    </lineage>
</organism>
<dbReference type="EMBL" id="JBHSQV010000001">
    <property type="protein sequence ID" value="MFC5984905.1"/>
    <property type="molecule type" value="Genomic_DNA"/>
</dbReference>
<proteinExistence type="predicted"/>
<dbReference type="Gene3D" id="3.40.190.10">
    <property type="entry name" value="Periplasmic binding protein-like II"/>
    <property type="match status" value="2"/>
</dbReference>
<evidence type="ECO:0000313" key="2">
    <source>
        <dbReference type="Proteomes" id="UP001596250"/>
    </source>
</evidence>
<dbReference type="PANTHER" id="PTHR43649">
    <property type="entry name" value="ARABINOSE-BINDING PROTEIN-RELATED"/>
    <property type="match status" value="1"/>
</dbReference>
<name>A0ABW1IGS1_9BACL</name>
<dbReference type="Pfam" id="PF01547">
    <property type="entry name" value="SBP_bac_1"/>
    <property type="match status" value="1"/>
</dbReference>
<protein>
    <submittedName>
        <fullName evidence="1">ABC transporter substrate-binding protein</fullName>
    </submittedName>
</protein>
<sequence length="466" mass="52705">MKLPLKRIMMTIYAICILVILYQYSQGDEGGPAAERKMTLTFRHFWIQEHDQPIETIIEDVVERFEADYPHVNIDFEGLDQTIHREQKLKSEMVTGNPPDLFALFGGTEIEPYVHAGRLLDLTEFVQENGLQEKFKDLQLWTFDGHIYGLPLEGNAEPLFYNKRIFDQLGIAPPETISQLTEAIAVLKENGYIPFALGNEDRWQAGVYAHYVLQRFAGDEPMNDIISGQGTFITPPYELAMQQLEQWARMGAFPDETNTMDGNAAIRLFTNGEAAMYLNGNWDITLFQNEMAPRSFAYDVGVIPFPSAEDAKEGAAGKLAGGYTFGIGLSADLQGEEKEAALELLSRIYTADVQKRFVYEGLRLPSMEMEIDANQTGPVFPQVVQLIESSSGTFVPYDNMLQPELKEVFLDSISQLLGNRWSALAVLSELQKGYEEYWRRRGDFSYNVQVTGGQFHEQNIPRAVGR</sequence>
<dbReference type="SUPFAM" id="SSF53850">
    <property type="entry name" value="Periplasmic binding protein-like II"/>
    <property type="match status" value="1"/>
</dbReference>
<dbReference type="Proteomes" id="UP001596250">
    <property type="component" value="Unassembled WGS sequence"/>
</dbReference>
<evidence type="ECO:0000313" key="1">
    <source>
        <dbReference type="EMBL" id="MFC5984905.1"/>
    </source>
</evidence>
<reference evidence="2" key="1">
    <citation type="journal article" date="2019" name="Int. J. Syst. Evol. Microbiol.">
        <title>The Global Catalogue of Microorganisms (GCM) 10K type strain sequencing project: providing services to taxonomists for standard genome sequencing and annotation.</title>
        <authorList>
            <consortium name="The Broad Institute Genomics Platform"/>
            <consortium name="The Broad Institute Genome Sequencing Center for Infectious Disease"/>
            <person name="Wu L."/>
            <person name="Ma J."/>
        </authorList>
    </citation>
    <scope>NUCLEOTIDE SEQUENCE [LARGE SCALE GENOMIC DNA]</scope>
    <source>
        <strain evidence="2">CCM 8749</strain>
    </source>
</reference>
<dbReference type="InterPro" id="IPR050490">
    <property type="entry name" value="Bact_solute-bd_prot1"/>
</dbReference>
<dbReference type="InterPro" id="IPR006059">
    <property type="entry name" value="SBP"/>
</dbReference>
<gene>
    <name evidence="1" type="ORF">ACFPXP_00080</name>
</gene>
<accession>A0ABW1IGS1</accession>